<dbReference type="PRINTS" id="PR00411">
    <property type="entry name" value="PNDRDTASEI"/>
</dbReference>
<dbReference type="InterPro" id="IPR050775">
    <property type="entry name" value="FAD-binding_Monooxygenases"/>
</dbReference>
<sequence>MGSISPPPPLDALIVGAGFGGVYQLKTLRENGYTVKLVDCASDYGGVWYWNRYPGARVDSTVPHYKFSDPALWNEWSWKQRFPGSQELREYFAFVAEKWDLRRDTEFDTFISSAVFDEGRNVWVVESRCGKVYTAKFLLLNTGFSAKRYTPDWKGIDKFRGTWVHPSYWPKDEPDLRGKKVAVIGTGSTGVQLAQELSQVAGQFVLFQRTPNTALPMKQINFQGEDQDIPRQKYAELFAGRRDSFGGFSFNFIPRSTFDDNPEKRKEVYEELWKHGDFHFWLATYQDMLFSEAANKEAYDFWKAKVRARIRDPRHGEILAPEVQPHGFGCKRISLENGYYEIFNQDNVSLVDMNATPIVEVTERGVKTTEKEWEFDYVVCATGFDAVTGGLLQIDIQGRNGEQLQNKWKSGTKTYLGMSVAGFPNMFFTYGPQAPTALCNGPTCAEYQGDFIISAMDHMRDSGIRRIEATPEAEKEWGEDVREFAYASLLPKTNSWYMGTNIPGKVQEPLIYLGGVPRYYQSLDDSRRGNFTEFKLE</sequence>
<evidence type="ECO:0000256" key="2">
    <source>
        <dbReference type="ARBA" id="ARBA00010139"/>
    </source>
</evidence>
<evidence type="ECO:0000313" key="9">
    <source>
        <dbReference type="Proteomes" id="UP000053475"/>
    </source>
</evidence>
<evidence type="ECO:0000256" key="4">
    <source>
        <dbReference type="ARBA" id="ARBA00022827"/>
    </source>
</evidence>
<keyword evidence="9" id="KW-1185">Reference proteome</keyword>
<keyword evidence="6" id="KW-0560">Oxidoreductase</keyword>
<dbReference type="GO" id="GO:0050661">
    <property type="term" value="F:NADP binding"/>
    <property type="evidence" value="ECO:0007669"/>
    <property type="project" value="InterPro"/>
</dbReference>
<keyword evidence="5" id="KW-0521">NADP</keyword>
<keyword evidence="7 8" id="KW-0503">Monooxygenase</keyword>
<proteinExistence type="inferred from homology"/>
<dbReference type="PANTHER" id="PTHR43098">
    <property type="entry name" value="L-ORNITHINE N(5)-MONOOXYGENASE-RELATED"/>
    <property type="match status" value="1"/>
</dbReference>
<dbReference type="PANTHER" id="PTHR43098:SF3">
    <property type="entry name" value="L-ORNITHINE N(5)-MONOOXYGENASE-RELATED"/>
    <property type="match status" value="1"/>
</dbReference>
<comment type="similarity">
    <text evidence="2">Belongs to the FAD-binding monooxygenase family.</text>
</comment>
<dbReference type="Gene3D" id="3.50.50.60">
    <property type="entry name" value="FAD/NAD(P)-binding domain"/>
    <property type="match status" value="2"/>
</dbReference>
<evidence type="ECO:0000256" key="5">
    <source>
        <dbReference type="ARBA" id="ARBA00022857"/>
    </source>
</evidence>
<accession>A0A0C1E5M8</accession>
<comment type="caution">
    <text evidence="8">The sequence shown here is derived from an EMBL/GenBank/DDBJ whole genome shotgun (WGS) entry which is preliminary data.</text>
</comment>
<dbReference type="EMBL" id="JOMC01000144">
    <property type="protein sequence ID" value="KIA75483.1"/>
    <property type="molecule type" value="Genomic_DNA"/>
</dbReference>
<dbReference type="Proteomes" id="UP000053475">
    <property type="component" value="Unassembled WGS sequence"/>
</dbReference>
<keyword evidence="4" id="KW-0274">FAD</keyword>
<evidence type="ECO:0000256" key="3">
    <source>
        <dbReference type="ARBA" id="ARBA00022630"/>
    </source>
</evidence>
<comment type="cofactor">
    <cofactor evidence="1">
        <name>FAD</name>
        <dbReference type="ChEBI" id="CHEBI:57692"/>
    </cofactor>
</comment>
<dbReference type="AlphaFoldDB" id="A0A0C1E5M8"/>
<evidence type="ECO:0000313" key="8">
    <source>
        <dbReference type="EMBL" id="KIA75483.1"/>
    </source>
</evidence>
<dbReference type="InterPro" id="IPR036188">
    <property type="entry name" value="FAD/NAD-bd_sf"/>
</dbReference>
<dbReference type="InterPro" id="IPR020946">
    <property type="entry name" value="Flavin_mOase-like"/>
</dbReference>
<dbReference type="SUPFAM" id="SSF51905">
    <property type="entry name" value="FAD/NAD(P)-binding domain"/>
    <property type="match status" value="2"/>
</dbReference>
<name>A0A0C1E5M8_ASPUT</name>
<protein>
    <submittedName>
        <fullName evidence="8">Cyclopentanone 1,2-monooxygenase</fullName>
    </submittedName>
</protein>
<evidence type="ECO:0000256" key="1">
    <source>
        <dbReference type="ARBA" id="ARBA00001974"/>
    </source>
</evidence>
<dbReference type="GO" id="GO:0050660">
    <property type="term" value="F:flavin adenine dinucleotide binding"/>
    <property type="evidence" value="ECO:0007669"/>
    <property type="project" value="InterPro"/>
</dbReference>
<evidence type="ECO:0000256" key="6">
    <source>
        <dbReference type="ARBA" id="ARBA00023002"/>
    </source>
</evidence>
<reference evidence="8 9" key="1">
    <citation type="submission" date="2014-11" db="EMBL/GenBank/DDBJ databases">
        <title>Genomics derived discovery of secondary metabolites biosynthetic gene clusters in Aspergillus ustus.</title>
        <authorList>
            <person name="Pi B."/>
            <person name="Dai F."/>
            <person name="Song X."/>
            <person name="Zhu C."/>
            <person name="Li H."/>
            <person name="Yu D."/>
        </authorList>
    </citation>
    <scope>NUCLEOTIDE SEQUENCE [LARGE SCALE GENOMIC DNA]</scope>
    <source>
        <strain evidence="8 9">3.3904</strain>
    </source>
</reference>
<dbReference type="GO" id="GO:0004499">
    <property type="term" value="F:N,N-dimethylaniline monooxygenase activity"/>
    <property type="evidence" value="ECO:0007669"/>
    <property type="project" value="InterPro"/>
</dbReference>
<dbReference type="Pfam" id="PF00743">
    <property type="entry name" value="FMO-like"/>
    <property type="match status" value="1"/>
</dbReference>
<organism evidence="8 9">
    <name type="scientific">Aspergillus ustus</name>
    <dbReference type="NCBI Taxonomy" id="40382"/>
    <lineage>
        <taxon>Eukaryota</taxon>
        <taxon>Fungi</taxon>
        <taxon>Dikarya</taxon>
        <taxon>Ascomycota</taxon>
        <taxon>Pezizomycotina</taxon>
        <taxon>Eurotiomycetes</taxon>
        <taxon>Eurotiomycetidae</taxon>
        <taxon>Eurotiales</taxon>
        <taxon>Aspergillaceae</taxon>
        <taxon>Aspergillus</taxon>
        <taxon>Aspergillus subgen. Nidulantes</taxon>
    </lineage>
</organism>
<evidence type="ECO:0000256" key="7">
    <source>
        <dbReference type="ARBA" id="ARBA00023033"/>
    </source>
</evidence>
<gene>
    <name evidence="8" type="ORF">HK57_00032</name>
</gene>
<keyword evidence="3" id="KW-0285">Flavoprotein</keyword>